<evidence type="ECO:0000313" key="2">
    <source>
        <dbReference type="EMBL" id="MBC5762944.1"/>
    </source>
</evidence>
<dbReference type="InterPro" id="IPR023606">
    <property type="entry name" value="CoA-Trfase_III_dom_1_sf"/>
</dbReference>
<protein>
    <submittedName>
        <fullName evidence="2">CoA transferase</fullName>
    </submittedName>
</protein>
<dbReference type="PANTHER" id="PTHR48207">
    <property type="entry name" value="SUCCINATE--HYDROXYMETHYLGLUTARATE COA-TRANSFERASE"/>
    <property type="match status" value="1"/>
</dbReference>
<gene>
    <name evidence="2" type="ORF">H8R02_00665</name>
</gene>
<dbReference type="InterPro" id="IPR003673">
    <property type="entry name" value="CoA-Trfase_fam_III"/>
</dbReference>
<keyword evidence="3" id="KW-1185">Reference proteome</keyword>
<dbReference type="InterPro" id="IPR050483">
    <property type="entry name" value="CoA-transferase_III_domain"/>
</dbReference>
<dbReference type="InterPro" id="IPR044855">
    <property type="entry name" value="CoA-Trfase_III_dom3_sf"/>
</dbReference>
<comment type="caution">
    <text evidence="2">The sequence shown here is derived from an EMBL/GenBank/DDBJ whole genome shotgun (WGS) entry which is preliminary data.</text>
</comment>
<keyword evidence="1 2" id="KW-0808">Transferase</keyword>
<accession>A0A923M5B7</accession>
<dbReference type="PANTHER" id="PTHR48207:SF4">
    <property type="entry name" value="BLL6097 PROTEIN"/>
    <property type="match status" value="1"/>
</dbReference>
<dbReference type="SUPFAM" id="SSF89796">
    <property type="entry name" value="CoA-transferase family III (CaiB/BaiF)"/>
    <property type="match status" value="1"/>
</dbReference>
<dbReference type="EMBL" id="JACORU010000001">
    <property type="protein sequence ID" value="MBC5762944.1"/>
    <property type="molecule type" value="Genomic_DNA"/>
</dbReference>
<dbReference type="GO" id="GO:0008410">
    <property type="term" value="F:CoA-transferase activity"/>
    <property type="evidence" value="ECO:0007669"/>
    <property type="project" value="TreeGrafter"/>
</dbReference>
<dbReference type="Gene3D" id="3.40.50.10540">
    <property type="entry name" value="Crotonobetainyl-coa:carnitine coa-transferase, domain 1"/>
    <property type="match status" value="1"/>
</dbReference>
<dbReference type="Pfam" id="PF02515">
    <property type="entry name" value="CoA_transf_3"/>
    <property type="match status" value="1"/>
</dbReference>
<proteinExistence type="predicted"/>
<dbReference type="Proteomes" id="UP000596827">
    <property type="component" value="Unassembled WGS sequence"/>
</dbReference>
<dbReference type="AlphaFoldDB" id="A0A923M5B7"/>
<reference evidence="2" key="1">
    <citation type="submission" date="2020-08" db="EMBL/GenBank/DDBJ databases">
        <title>Ramlibacter sp. GTP1 16S ribosomal RNA gene genome sequencing and assembly.</title>
        <authorList>
            <person name="Kang M."/>
        </authorList>
    </citation>
    <scope>NUCLEOTIDE SEQUENCE</scope>
    <source>
        <strain evidence="2">GTP1</strain>
    </source>
</reference>
<dbReference type="Gene3D" id="3.30.1540.10">
    <property type="entry name" value="formyl-coa transferase, domain 3"/>
    <property type="match status" value="1"/>
</dbReference>
<sequence length="403" mass="43725">MGALDGIRILDLTAYLMGPFATQILGDMGADIIKVESPEGDIVRDLGPSRTRRMGGIFQQNNRNKRSIVLDLKQAAGRDALLRLAARADAFVYNVRPAAMARLGLSYEELAAENPGIVYVGAVGFGQDGPYASRPALDDLMQGMSAIPSLYARASGGEPRYMPMAIADRYTGVLLANAILGGLFHKLRTGEGQAVEVPMFESLSQAVFGDHLMGHSFEPPVGEVGYPRHLNPDRRPFRTKDGYVCAFLINDGQWRSVLGRLGELRLLEDPRFATLQARTENSREVYAWLEATFRTRSTAEWLAILADADVPAGPLHTLESLLQDPHLNAVGFFQRIEHSTEGTLVSLRPPSRFSRTPQAIRHPPPSLGEHSAELLREAGYSGDEIGAMVAAGATLESSDGSAA</sequence>
<name>A0A923M5B7_9BURK</name>
<evidence type="ECO:0000256" key="1">
    <source>
        <dbReference type="ARBA" id="ARBA00022679"/>
    </source>
</evidence>
<dbReference type="RefSeq" id="WP_187079422.1">
    <property type="nucleotide sequence ID" value="NZ_JACORU010000001.1"/>
</dbReference>
<evidence type="ECO:0000313" key="3">
    <source>
        <dbReference type="Proteomes" id="UP000596827"/>
    </source>
</evidence>
<organism evidence="2 3">
    <name type="scientific">Ramlibacter albus</name>
    <dbReference type="NCBI Taxonomy" id="2079448"/>
    <lineage>
        <taxon>Bacteria</taxon>
        <taxon>Pseudomonadati</taxon>
        <taxon>Pseudomonadota</taxon>
        <taxon>Betaproteobacteria</taxon>
        <taxon>Burkholderiales</taxon>
        <taxon>Comamonadaceae</taxon>
        <taxon>Ramlibacter</taxon>
    </lineage>
</organism>